<dbReference type="AlphaFoldDB" id="A0AAP0EXZ1"/>
<reference evidence="1 2" key="1">
    <citation type="submission" date="2024-01" db="EMBL/GenBank/DDBJ databases">
        <title>Genome assemblies of Stephania.</title>
        <authorList>
            <person name="Yang L."/>
        </authorList>
    </citation>
    <scope>NUCLEOTIDE SEQUENCE [LARGE SCALE GENOMIC DNA]</scope>
    <source>
        <strain evidence="1">QJT</strain>
        <tissue evidence="1">Leaf</tissue>
    </source>
</reference>
<evidence type="ECO:0000313" key="1">
    <source>
        <dbReference type="EMBL" id="KAK9101785.1"/>
    </source>
</evidence>
<dbReference type="Proteomes" id="UP001417504">
    <property type="component" value="Unassembled WGS sequence"/>
</dbReference>
<evidence type="ECO:0000313" key="2">
    <source>
        <dbReference type="Proteomes" id="UP001417504"/>
    </source>
</evidence>
<proteinExistence type="predicted"/>
<protein>
    <submittedName>
        <fullName evidence="1">Uncharacterized protein</fullName>
    </submittedName>
</protein>
<name>A0AAP0EXZ1_9MAGN</name>
<accession>A0AAP0EXZ1</accession>
<organism evidence="1 2">
    <name type="scientific">Stephania japonica</name>
    <dbReference type="NCBI Taxonomy" id="461633"/>
    <lineage>
        <taxon>Eukaryota</taxon>
        <taxon>Viridiplantae</taxon>
        <taxon>Streptophyta</taxon>
        <taxon>Embryophyta</taxon>
        <taxon>Tracheophyta</taxon>
        <taxon>Spermatophyta</taxon>
        <taxon>Magnoliopsida</taxon>
        <taxon>Ranunculales</taxon>
        <taxon>Menispermaceae</taxon>
        <taxon>Menispermoideae</taxon>
        <taxon>Cissampelideae</taxon>
        <taxon>Stephania</taxon>
    </lineage>
</organism>
<comment type="caution">
    <text evidence="1">The sequence shown here is derived from an EMBL/GenBank/DDBJ whole genome shotgun (WGS) entry which is preliminary data.</text>
</comment>
<sequence length="76" mass="8819">MGCYILMKVYDFVYDDNYDGKLFIWNPCTKDCIMLPPTLHRLNFMANLESSNFSTIGFGCESTTNDDYKGYFSRVS</sequence>
<keyword evidence="2" id="KW-1185">Reference proteome</keyword>
<gene>
    <name evidence="1" type="ORF">Sjap_019039</name>
</gene>
<dbReference type="EMBL" id="JBBNAE010000008">
    <property type="protein sequence ID" value="KAK9101785.1"/>
    <property type="molecule type" value="Genomic_DNA"/>
</dbReference>